<feature type="region of interest" description="Disordered" evidence="1">
    <location>
        <begin position="1"/>
        <end position="42"/>
    </location>
</feature>
<dbReference type="AlphaFoldDB" id="A0A2Z6PT55"/>
<feature type="compositionally biased region" description="Basic and acidic residues" evidence="1">
    <location>
        <begin position="8"/>
        <end position="19"/>
    </location>
</feature>
<evidence type="ECO:0000256" key="1">
    <source>
        <dbReference type="SAM" id="MobiDB-lite"/>
    </source>
</evidence>
<evidence type="ECO:0000313" key="2">
    <source>
        <dbReference type="EMBL" id="GAU50789.1"/>
    </source>
</evidence>
<evidence type="ECO:0000313" key="3">
    <source>
        <dbReference type="Proteomes" id="UP000242715"/>
    </source>
</evidence>
<reference evidence="3" key="1">
    <citation type="journal article" date="2017" name="Front. Plant Sci.">
        <title>Climate Clever Clovers: New Paradigm to Reduce the Environmental Footprint of Ruminants by Breeding Low Methanogenic Forages Utilizing Haplotype Variation.</title>
        <authorList>
            <person name="Kaur P."/>
            <person name="Appels R."/>
            <person name="Bayer P.E."/>
            <person name="Keeble-Gagnere G."/>
            <person name="Wang J."/>
            <person name="Hirakawa H."/>
            <person name="Shirasawa K."/>
            <person name="Vercoe P."/>
            <person name="Stefanova K."/>
            <person name="Durmic Z."/>
            <person name="Nichols P."/>
            <person name="Revell C."/>
            <person name="Isobe S.N."/>
            <person name="Edwards D."/>
            <person name="Erskine W."/>
        </authorList>
    </citation>
    <scope>NUCLEOTIDE SEQUENCE [LARGE SCALE GENOMIC DNA]</scope>
    <source>
        <strain evidence="3">cv. Daliak</strain>
    </source>
</reference>
<organism evidence="2 3">
    <name type="scientific">Trifolium subterraneum</name>
    <name type="common">Subterranean clover</name>
    <dbReference type="NCBI Taxonomy" id="3900"/>
    <lineage>
        <taxon>Eukaryota</taxon>
        <taxon>Viridiplantae</taxon>
        <taxon>Streptophyta</taxon>
        <taxon>Embryophyta</taxon>
        <taxon>Tracheophyta</taxon>
        <taxon>Spermatophyta</taxon>
        <taxon>Magnoliopsida</taxon>
        <taxon>eudicotyledons</taxon>
        <taxon>Gunneridae</taxon>
        <taxon>Pentapetalae</taxon>
        <taxon>rosids</taxon>
        <taxon>fabids</taxon>
        <taxon>Fabales</taxon>
        <taxon>Fabaceae</taxon>
        <taxon>Papilionoideae</taxon>
        <taxon>50 kb inversion clade</taxon>
        <taxon>NPAAA clade</taxon>
        <taxon>Hologalegina</taxon>
        <taxon>IRL clade</taxon>
        <taxon>Trifolieae</taxon>
        <taxon>Trifolium</taxon>
    </lineage>
</organism>
<accession>A0A2Z6PT55</accession>
<feature type="region of interest" description="Disordered" evidence="1">
    <location>
        <begin position="111"/>
        <end position="132"/>
    </location>
</feature>
<keyword evidence="3" id="KW-1185">Reference proteome</keyword>
<feature type="region of interest" description="Disordered" evidence="1">
    <location>
        <begin position="60"/>
        <end position="95"/>
    </location>
</feature>
<proteinExistence type="predicted"/>
<sequence>MGKKVSKPRKEFVQVRDNRQNQSRHQHVSDDAASGNKMQLDATEQAEVQVTKAQNVAIVNDNHISQSENDDQENPNENISVTQEVPEFVPDTPINDEHTDEELEFIEHDFNAKDDNPNIPKHGGATVRDCTQ</sequence>
<gene>
    <name evidence="2" type="ORF">TSUD_192250</name>
</gene>
<name>A0A2Z6PT55_TRISU</name>
<dbReference type="Proteomes" id="UP000242715">
    <property type="component" value="Unassembled WGS sequence"/>
</dbReference>
<protein>
    <submittedName>
        <fullName evidence="2">Uncharacterized protein</fullName>
    </submittedName>
</protein>
<dbReference type="EMBL" id="DF974873">
    <property type="protein sequence ID" value="GAU50789.1"/>
    <property type="molecule type" value="Genomic_DNA"/>
</dbReference>